<reference evidence="1 2" key="1">
    <citation type="submission" date="2024-09" db="EMBL/GenBank/DDBJ databases">
        <title>Rethinking Asexuality: The Enigmatic Case of Functional Sexual Genes in Lepraria (Stereocaulaceae).</title>
        <authorList>
            <person name="Doellman M."/>
            <person name="Sun Y."/>
            <person name="Barcenas-Pena A."/>
            <person name="Lumbsch H.T."/>
            <person name="Grewe F."/>
        </authorList>
    </citation>
    <scope>NUCLEOTIDE SEQUENCE [LARGE SCALE GENOMIC DNA]</scope>
    <source>
        <strain evidence="1 2">Mercado 3170</strain>
    </source>
</reference>
<protein>
    <recommendedName>
        <fullName evidence="3">Secreted protein</fullName>
    </recommendedName>
</protein>
<name>A0ABR4AUP7_9LECA</name>
<evidence type="ECO:0000313" key="1">
    <source>
        <dbReference type="EMBL" id="KAL2048349.1"/>
    </source>
</evidence>
<gene>
    <name evidence="1" type="ORF">N7G274_000260</name>
</gene>
<dbReference type="Proteomes" id="UP001590950">
    <property type="component" value="Unassembled WGS sequence"/>
</dbReference>
<accession>A0ABR4AUP7</accession>
<comment type="caution">
    <text evidence="1">The sequence shown here is derived from an EMBL/GenBank/DDBJ whole genome shotgun (WGS) entry which is preliminary data.</text>
</comment>
<proteinExistence type="predicted"/>
<dbReference type="EMBL" id="JBEFKJ010000001">
    <property type="protein sequence ID" value="KAL2048349.1"/>
    <property type="molecule type" value="Genomic_DNA"/>
</dbReference>
<organism evidence="1 2">
    <name type="scientific">Stereocaulon virgatum</name>
    <dbReference type="NCBI Taxonomy" id="373712"/>
    <lineage>
        <taxon>Eukaryota</taxon>
        <taxon>Fungi</taxon>
        <taxon>Dikarya</taxon>
        <taxon>Ascomycota</taxon>
        <taxon>Pezizomycotina</taxon>
        <taxon>Lecanoromycetes</taxon>
        <taxon>OSLEUM clade</taxon>
        <taxon>Lecanoromycetidae</taxon>
        <taxon>Lecanorales</taxon>
        <taxon>Lecanorineae</taxon>
        <taxon>Stereocaulaceae</taxon>
        <taxon>Stereocaulon</taxon>
    </lineage>
</organism>
<keyword evidence="2" id="KW-1185">Reference proteome</keyword>
<sequence>MLSNRTSAKAHASGAISLLQPKSIDLQSIERIFHIDHIYGTSFTMRSVLAIVLLYLAILGHTHPTASDAFNEPLNPRAGASTLEARGSCANGGGECVTYYSGQNCQNPEGSYVPTCKGNCFQYSSFSSLFTSGRTITGTGTDCEVFSDSNCQDKIADTGNHVANRCTSFSTANSMKCYFNC</sequence>
<evidence type="ECO:0008006" key="3">
    <source>
        <dbReference type="Google" id="ProtNLM"/>
    </source>
</evidence>
<evidence type="ECO:0000313" key="2">
    <source>
        <dbReference type="Proteomes" id="UP001590950"/>
    </source>
</evidence>